<sequence>MPTRAILFSLLLTLLPLSLYSQVRGVILDAKTRISIQSASVRAYNKDSAMIDGVISDEDGRFVIKAKHVIRLHISYVGYEDRVLENPDGLTGDMGEVLMNEAVMNLETVSVTVALRRTGATKETIMITDSLRKGAISSARLLDKIPGIRTDWITEAVKIGHEGNVPVVVNGQEVEPQYAMSINPKRIKKVEIIRYPTGKYADYPVIVNLELFEDYAGWDIAPRLTAMSSLRHKYTNRENVAVNVTWSMNRWNVYGSAEYGHRHLYDVSAFEKRYGDLYAEQTADIDLYDPNMRSRRHSGMINMGVDYRLAPLHIVSLQTRVDLDKYKEQDDHLLFTGIPGTPSQKFRLSGNSYEAQSSAVRASYEGTISAKVNLTADLLYNHYHVDEERIYRLGEDYLSEKAYRGRKDYFAQSINMAYGVSSKWKLLLDNTFTWRRYVNWEKTAHDFSFQSEDLRNRFNAGFEYSSGRRFELSAGSSLLTIRNSERGENRTVSSFIPYLKLYWQPIDFIGLRLNYFNSVDYPTLDQLSTAQWQVDPYMIHQGNPDLKARIMHYAEARLQLGRLFKLTYMHKISDDDITLFYERMPDGLFVETLTNSKYRHAYFSIEGDYTLAEGLNLTALANYQWYTRYKTPDDKRYGYTYTFDTQLVYALPKAKINLVSNYYLRYDWLPLLQGREYFQEELLGCGVNRMFFDNKCSATLMFGLPTNLISKRTFREIDIEGYRSVTYGDGRMNSFIVSLNIRYSLGNGKARRYSSETQIEQEKQK</sequence>
<dbReference type="PANTHER" id="PTHR30069:SF29">
    <property type="entry name" value="HEMOGLOBIN AND HEMOGLOBIN-HAPTOGLOBIN-BINDING PROTEIN 1-RELATED"/>
    <property type="match status" value="1"/>
</dbReference>
<comment type="caution">
    <text evidence="3">The sequence shown here is derived from an EMBL/GenBank/DDBJ whole genome shotgun (WGS) entry which is preliminary data.</text>
</comment>
<gene>
    <name evidence="3" type="ORF">HR15_07590</name>
</gene>
<protein>
    <recommendedName>
        <fullName evidence="2">Outer membrane protein beta-barrel domain-containing protein</fullName>
    </recommendedName>
</protein>
<evidence type="ECO:0000259" key="2">
    <source>
        <dbReference type="Pfam" id="PF14905"/>
    </source>
</evidence>
<reference evidence="3 4" key="1">
    <citation type="submission" date="2014-08" db="EMBL/GenBank/DDBJ databases">
        <title>Porphyromonas gulae strain:COT-052_OH3439 Genome sequencing.</title>
        <authorList>
            <person name="Wallis C."/>
            <person name="Deusch O."/>
            <person name="O'Flynn C."/>
            <person name="Davis I."/>
            <person name="Jospin G."/>
            <person name="Darling A.E."/>
            <person name="Coil D.A."/>
            <person name="Alexiev A."/>
            <person name="Horsfall A."/>
            <person name="Kirkwood N."/>
            <person name="Harris S."/>
            <person name="Eisen J.A."/>
        </authorList>
    </citation>
    <scope>NUCLEOTIDE SEQUENCE [LARGE SCALE GENOMIC DNA]</scope>
    <source>
        <strain evidence="4">COT-052 OH3439</strain>
    </source>
</reference>
<dbReference type="EMBL" id="JRAK01000103">
    <property type="protein sequence ID" value="KGN86645.1"/>
    <property type="molecule type" value="Genomic_DNA"/>
</dbReference>
<name>A0A0A2F9A1_9PORP</name>
<keyword evidence="4" id="KW-1185">Reference proteome</keyword>
<keyword evidence="1" id="KW-0732">Signal</keyword>
<dbReference type="SUPFAM" id="SSF49464">
    <property type="entry name" value="Carboxypeptidase regulatory domain-like"/>
    <property type="match status" value="1"/>
</dbReference>
<dbReference type="Pfam" id="PF14905">
    <property type="entry name" value="OMP_b-brl_3"/>
    <property type="match status" value="1"/>
</dbReference>
<dbReference type="Proteomes" id="UP000030146">
    <property type="component" value="Unassembled WGS sequence"/>
</dbReference>
<dbReference type="GO" id="GO:0044718">
    <property type="term" value="P:siderophore transmembrane transport"/>
    <property type="evidence" value="ECO:0007669"/>
    <property type="project" value="TreeGrafter"/>
</dbReference>
<dbReference type="SUPFAM" id="SSF56935">
    <property type="entry name" value="Porins"/>
    <property type="match status" value="1"/>
</dbReference>
<organism evidence="3 4">
    <name type="scientific">Porphyromonas gulae</name>
    <dbReference type="NCBI Taxonomy" id="111105"/>
    <lineage>
        <taxon>Bacteria</taxon>
        <taxon>Pseudomonadati</taxon>
        <taxon>Bacteroidota</taxon>
        <taxon>Bacteroidia</taxon>
        <taxon>Bacteroidales</taxon>
        <taxon>Porphyromonadaceae</taxon>
        <taxon>Porphyromonas</taxon>
    </lineage>
</organism>
<dbReference type="InterPro" id="IPR039426">
    <property type="entry name" value="TonB-dep_rcpt-like"/>
</dbReference>
<dbReference type="RefSeq" id="WP_039425396.1">
    <property type="nucleotide sequence ID" value="NZ_JRAK01000103.1"/>
</dbReference>
<dbReference type="InterPro" id="IPR008969">
    <property type="entry name" value="CarboxyPept-like_regulatory"/>
</dbReference>
<dbReference type="AlphaFoldDB" id="A0A0A2F9A1"/>
<evidence type="ECO:0000256" key="1">
    <source>
        <dbReference type="ARBA" id="ARBA00022729"/>
    </source>
</evidence>
<dbReference type="GO" id="GO:0015344">
    <property type="term" value="F:siderophore uptake transmembrane transporter activity"/>
    <property type="evidence" value="ECO:0007669"/>
    <property type="project" value="TreeGrafter"/>
</dbReference>
<evidence type="ECO:0000313" key="4">
    <source>
        <dbReference type="Proteomes" id="UP000030146"/>
    </source>
</evidence>
<dbReference type="InterPro" id="IPR041700">
    <property type="entry name" value="OMP_b-brl_3"/>
</dbReference>
<proteinExistence type="predicted"/>
<feature type="domain" description="Outer membrane protein beta-barrel" evidence="2">
    <location>
        <begin position="455"/>
        <end position="743"/>
    </location>
</feature>
<dbReference type="PANTHER" id="PTHR30069">
    <property type="entry name" value="TONB-DEPENDENT OUTER MEMBRANE RECEPTOR"/>
    <property type="match status" value="1"/>
</dbReference>
<accession>A0A0A2F9A1</accession>
<evidence type="ECO:0000313" key="3">
    <source>
        <dbReference type="EMBL" id="KGN86645.1"/>
    </source>
</evidence>